<reference evidence="2 3" key="1">
    <citation type="submission" date="2018-11" db="EMBL/GenBank/DDBJ databases">
        <title>Whole genome sequence of Streptomyces paromomycinus NBRC 15454(T).</title>
        <authorList>
            <person name="Komaki H."/>
            <person name="Tamura T."/>
        </authorList>
    </citation>
    <scope>NUCLEOTIDE SEQUENCE [LARGE SCALE GENOMIC DNA]</scope>
    <source>
        <strain evidence="2 3">NBRC 15454</strain>
    </source>
</reference>
<feature type="transmembrane region" description="Helical" evidence="1">
    <location>
        <begin position="6"/>
        <end position="27"/>
    </location>
</feature>
<proteinExistence type="predicted"/>
<organism evidence="2 3">
    <name type="scientific">Streptomyces paromomycinus</name>
    <name type="common">Streptomyces rimosus subsp. paromomycinus</name>
    <dbReference type="NCBI Taxonomy" id="92743"/>
    <lineage>
        <taxon>Bacteria</taxon>
        <taxon>Bacillati</taxon>
        <taxon>Actinomycetota</taxon>
        <taxon>Actinomycetes</taxon>
        <taxon>Kitasatosporales</taxon>
        <taxon>Streptomycetaceae</taxon>
        <taxon>Streptomyces</taxon>
    </lineage>
</organism>
<accession>A0A401VY07</accession>
<feature type="transmembrane region" description="Helical" evidence="1">
    <location>
        <begin position="64"/>
        <end position="81"/>
    </location>
</feature>
<keyword evidence="1" id="KW-0812">Transmembrane</keyword>
<dbReference type="AlphaFoldDB" id="A0A401VY07"/>
<name>A0A401VY07_STREY</name>
<keyword evidence="1" id="KW-1133">Transmembrane helix</keyword>
<sequence length="132" mass="14319">MHAPNIPVNVWWIIAAGMTVLFLAIWLPMMPTSRAKTQIAMIPLFGIVFLTVLGKLRGHDVTKLLSIYSTVSVGLILGVIGRRADMLIAVKQGEDPLGTPASKAGPANKRLTIQLSVGFVVAFALWAWLNWG</sequence>
<dbReference type="EMBL" id="BHZD01000001">
    <property type="protein sequence ID" value="GCD41942.1"/>
    <property type="molecule type" value="Genomic_DNA"/>
</dbReference>
<evidence type="ECO:0000256" key="1">
    <source>
        <dbReference type="SAM" id="Phobius"/>
    </source>
</evidence>
<feature type="transmembrane region" description="Helical" evidence="1">
    <location>
        <begin position="39"/>
        <end position="58"/>
    </location>
</feature>
<evidence type="ECO:0000313" key="3">
    <source>
        <dbReference type="Proteomes" id="UP000286746"/>
    </source>
</evidence>
<dbReference type="RefSeq" id="WP_125053183.1">
    <property type="nucleotide sequence ID" value="NZ_BHZD01000001.1"/>
</dbReference>
<dbReference type="Proteomes" id="UP000286746">
    <property type="component" value="Unassembled WGS sequence"/>
</dbReference>
<keyword evidence="1" id="KW-0472">Membrane</keyword>
<comment type="caution">
    <text evidence="2">The sequence shown here is derived from an EMBL/GenBank/DDBJ whole genome shotgun (WGS) entry which is preliminary data.</text>
</comment>
<keyword evidence="3" id="KW-1185">Reference proteome</keyword>
<feature type="transmembrane region" description="Helical" evidence="1">
    <location>
        <begin position="111"/>
        <end position="129"/>
    </location>
</feature>
<gene>
    <name evidence="2" type="ORF">GKJPGBOP_01600</name>
</gene>
<protein>
    <submittedName>
        <fullName evidence="2">Uncharacterized protein</fullName>
    </submittedName>
</protein>
<evidence type="ECO:0000313" key="2">
    <source>
        <dbReference type="EMBL" id="GCD41942.1"/>
    </source>
</evidence>